<dbReference type="RefSeq" id="WP_379068678.1">
    <property type="nucleotide sequence ID" value="NZ_JBHTIT010000001.1"/>
</dbReference>
<keyword evidence="4" id="KW-1185">Reference proteome</keyword>
<dbReference type="InterPro" id="IPR012495">
    <property type="entry name" value="TadE-like_dom"/>
</dbReference>
<protein>
    <submittedName>
        <fullName evidence="3">TadE/TadG family type IV pilus assembly protein</fullName>
    </submittedName>
</protein>
<name>A0ABW3HG70_9GAMM</name>
<proteinExistence type="predicted"/>
<sequence>MKTILRKDQSGVAAIEFSLVFALLFATFWAIISYALPFFLYQTMNHAVAEATRELVKYESPTPTNATDELKKQLNKFLPSAFFDKLEFPAPIIKPVDLTGNDEDGNPVTYSYKTLSIKVVYPGCNSSSLRTHCITPALNLLGASIPNLGPYTAETEIRLSRS</sequence>
<evidence type="ECO:0000313" key="3">
    <source>
        <dbReference type="EMBL" id="MFD0949233.1"/>
    </source>
</evidence>
<reference evidence="4" key="1">
    <citation type="journal article" date="2019" name="Int. J. Syst. Evol. Microbiol.">
        <title>The Global Catalogue of Microorganisms (GCM) 10K type strain sequencing project: providing services to taxonomists for standard genome sequencing and annotation.</title>
        <authorList>
            <consortium name="The Broad Institute Genomics Platform"/>
            <consortium name="The Broad Institute Genome Sequencing Center for Infectious Disease"/>
            <person name="Wu L."/>
            <person name="Ma J."/>
        </authorList>
    </citation>
    <scope>NUCLEOTIDE SEQUENCE [LARGE SCALE GENOMIC DNA]</scope>
    <source>
        <strain evidence="4">CCUG 63419</strain>
    </source>
</reference>
<keyword evidence="1" id="KW-0472">Membrane</keyword>
<keyword evidence="1" id="KW-0812">Transmembrane</keyword>
<dbReference type="EMBL" id="JBHTIT010000001">
    <property type="protein sequence ID" value="MFD0949233.1"/>
    <property type="molecule type" value="Genomic_DNA"/>
</dbReference>
<dbReference type="Proteomes" id="UP001597044">
    <property type="component" value="Unassembled WGS sequence"/>
</dbReference>
<accession>A0ABW3HG70</accession>
<evidence type="ECO:0000313" key="4">
    <source>
        <dbReference type="Proteomes" id="UP001597044"/>
    </source>
</evidence>
<comment type="caution">
    <text evidence="3">The sequence shown here is derived from an EMBL/GenBank/DDBJ whole genome shotgun (WGS) entry which is preliminary data.</text>
</comment>
<organism evidence="3 4">
    <name type="scientific">Paraperlucidibaca wandonensis</name>
    <dbReference type="NCBI Taxonomy" id="1268273"/>
    <lineage>
        <taxon>Bacteria</taxon>
        <taxon>Pseudomonadati</taxon>
        <taxon>Pseudomonadota</taxon>
        <taxon>Gammaproteobacteria</taxon>
        <taxon>Moraxellales</taxon>
        <taxon>Moraxellaceae</taxon>
        <taxon>Paraperlucidibaca</taxon>
    </lineage>
</organism>
<gene>
    <name evidence="3" type="ORF">ACFQ0F_02320</name>
</gene>
<feature type="transmembrane region" description="Helical" evidence="1">
    <location>
        <begin position="12"/>
        <end position="36"/>
    </location>
</feature>
<evidence type="ECO:0000259" key="2">
    <source>
        <dbReference type="Pfam" id="PF07811"/>
    </source>
</evidence>
<dbReference type="Pfam" id="PF07811">
    <property type="entry name" value="TadE"/>
    <property type="match status" value="1"/>
</dbReference>
<feature type="domain" description="TadE-like" evidence="2">
    <location>
        <begin position="11"/>
        <end position="53"/>
    </location>
</feature>
<evidence type="ECO:0000256" key="1">
    <source>
        <dbReference type="SAM" id="Phobius"/>
    </source>
</evidence>
<keyword evidence="1" id="KW-1133">Transmembrane helix</keyword>